<dbReference type="InterPro" id="IPR006076">
    <property type="entry name" value="FAD-dep_OxRdtase"/>
</dbReference>
<dbReference type="Gene3D" id="3.50.50.60">
    <property type="entry name" value="FAD/NAD(P)-binding domain"/>
    <property type="match status" value="1"/>
</dbReference>
<feature type="domain" description="FAD dependent oxidoreductase" evidence="2">
    <location>
        <begin position="9"/>
        <end position="351"/>
    </location>
</feature>
<protein>
    <submittedName>
        <fullName evidence="3">FAD-binding oxidoreductase</fullName>
    </submittedName>
</protein>
<dbReference type="EMBL" id="RCZG01000003">
    <property type="protein sequence ID" value="TPG34910.1"/>
    <property type="molecule type" value="Genomic_DNA"/>
</dbReference>
<dbReference type="Proteomes" id="UP000320095">
    <property type="component" value="Unassembled WGS sequence"/>
</dbReference>
<sequence>MSETETDVDVIVIGGGIAGVSIAYEMSKTARVSLLEMESTLAFHTTGRSAATFLETYGGEQVRALTTASRAFFESPPDFFEPVLVTPRPLLQIALEGRGDRIEAMYESVHTLVSDAELLDGSQCREVFPLLKPDVAERGMFEPRAMALDVAAIHQGYVRGARANGTEIFRNAAVTTLERRAHRWAVTTSNGRVHRAPVVVNAAGAWADVVATAAGVTPVGLTPLRRTIFMVASPLGSASKGLPNCSEVDESFYVNPEGAQFLCSPADETLCPPSDAKPDEVEIARAVDSINAATVLAVRSITSSWAGLRTFAPDRNFVVGEDPDAPGFFWLAGQGGYGIQTAPAAARLGAALVLGGSVPSDLVARGLDVTRFAPRRRMSME</sequence>
<gene>
    <name evidence="3" type="ORF">EAH80_08770</name>
</gene>
<dbReference type="PANTHER" id="PTHR13847">
    <property type="entry name" value="SARCOSINE DEHYDROGENASE-RELATED"/>
    <property type="match status" value="1"/>
</dbReference>
<proteinExistence type="predicted"/>
<dbReference type="PANTHER" id="PTHR13847:SF287">
    <property type="entry name" value="FAD-DEPENDENT OXIDOREDUCTASE DOMAIN-CONTAINING PROTEIN 1"/>
    <property type="match status" value="1"/>
</dbReference>
<reference evidence="3 4" key="1">
    <citation type="journal article" date="2019" name="Environ. Microbiol.">
        <title>Species interactions and distinct microbial communities in high Arctic permafrost affected cryosols are associated with the CH4 and CO2 gas fluxes.</title>
        <authorList>
            <person name="Altshuler I."/>
            <person name="Hamel J."/>
            <person name="Turney S."/>
            <person name="Magnuson E."/>
            <person name="Levesque R."/>
            <person name="Greer C."/>
            <person name="Whyte L.G."/>
        </authorList>
    </citation>
    <scope>NUCLEOTIDE SEQUENCE [LARGE SCALE GENOMIC DNA]</scope>
    <source>
        <strain evidence="3 4">S5.20</strain>
    </source>
</reference>
<dbReference type="Pfam" id="PF01266">
    <property type="entry name" value="DAO"/>
    <property type="match status" value="1"/>
</dbReference>
<organism evidence="3 4">
    <name type="scientific">Mycolicibacterium hodleri</name>
    <dbReference type="NCBI Taxonomy" id="49897"/>
    <lineage>
        <taxon>Bacteria</taxon>
        <taxon>Bacillati</taxon>
        <taxon>Actinomycetota</taxon>
        <taxon>Actinomycetes</taxon>
        <taxon>Mycobacteriales</taxon>
        <taxon>Mycobacteriaceae</taxon>
        <taxon>Mycolicibacterium</taxon>
    </lineage>
</organism>
<accession>A0A502EEL1</accession>
<name>A0A502EEL1_9MYCO</name>
<dbReference type="InterPro" id="IPR036188">
    <property type="entry name" value="FAD/NAD-bd_sf"/>
</dbReference>
<evidence type="ECO:0000256" key="1">
    <source>
        <dbReference type="ARBA" id="ARBA00023002"/>
    </source>
</evidence>
<dbReference type="AlphaFoldDB" id="A0A502EEL1"/>
<evidence type="ECO:0000259" key="2">
    <source>
        <dbReference type="Pfam" id="PF01266"/>
    </source>
</evidence>
<dbReference type="Gene3D" id="3.30.9.10">
    <property type="entry name" value="D-Amino Acid Oxidase, subunit A, domain 2"/>
    <property type="match status" value="1"/>
</dbReference>
<evidence type="ECO:0000313" key="3">
    <source>
        <dbReference type="EMBL" id="TPG34910.1"/>
    </source>
</evidence>
<dbReference type="OrthoDB" id="9806257at2"/>
<evidence type="ECO:0000313" key="4">
    <source>
        <dbReference type="Proteomes" id="UP000320095"/>
    </source>
</evidence>
<dbReference type="GO" id="GO:0016491">
    <property type="term" value="F:oxidoreductase activity"/>
    <property type="evidence" value="ECO:0007669"/>
    <property type="project" value="UniProtKB-KW"/>
</dbReference>
<dbReference type="SUPFAM" id="SSF51905">
    <property type="entry name" value="FAD/NAD(P)-binding domain"/>
    <property type="match status" value="1"/>
</dbReference>
<dbReference type="GO" id="GO:0005737">
    <property type="term" value="C:cytoplasm"/>
    <property type="evidence" value="ECO:0007669"/>
    <property type="project" value="TreeGrafter"/>
</dbReference>
<keyword evidence="4" id="KW-1185">Reference proteome</keyword>
<keyword evidence="1" id="KW-0560">Oxidoreductase</keyword>
<comment type="caution">
    <text evidence="3">The sequence shown here is derived from an EMBL/GenBank/DDBJ whole genome shotgun (WGS) entry which is preliminary data.</text>
</comment>
<dbReference type="RefSeq" id="WP_140689618.1">
    <property type="nucleotide sequence ID" value="NZ_RCZG01000003.1"/>
</dbReference>